<gene>
    <name evidence="3" type="ORF">SAMN04488025_10839</name>
</gene>
<dbReference type="PROSITE" id="PS51257">
    <property type="entry name" value="PROKAR_LIPOPROTEIN"/>
    <property type="match status" value="1"/>
</dbReference>
<protein>
    <recommendedName>
        <fullName evidence="5">Lipoprotein</fullName>
    </recommendedName>
</protein>
<feature type="chain" id="PRO_5038436044" description="Lipoprotein" evidence="2">
    <location>
        <begin position="18"/>
        <end position="172"/>
    </location>
</feature>
<keyword evidence="2" id="KW-0732">Signal</keyword>
<accession>A0A1I2MG12</accession>
<feature type="signal peptide" evidence="2">
    <location>
        <begin position="1"/>
        <end position="17"/>
    </location>
</feature>
<feature type="compositionally biased region" description="Acidic residues" evidence="1">
    <location>
        <begin position="37"/>
        <end position="47"/>
    </location>
</feature>
<name>A0A1I2MG12_9BACL</name>
<evidence type="ECO:0000256" key="2">
    <source>
        <dbReference type="SAM" id="SignalP"/>
    </source>
</evidence>
<evidence type="ECO:0000256" key="1">
    <source>
        <dbReference type="SAM" id="MobiDB-lite"/>
    </source>
</evidence>
<dbReference type="EMBL" id="FOOK01000008">
    <property type="protein sequence ID" value="SFF90412.1"/>
    <property type="molecule type" value="Genomic_DNA"/>
</dbReference>
<keyword evidence="4" id="KW-1185">Reference proteome</keyword>
<reference evidence="3 4" key="1">
    <citation type="submission" date="2016-10" db="EMBL/GenBank/DDBJ databases">
        <authorList>
            <person name="de Groot N.N."/>
        </authorList>
    </citation>
    <scope>NUCLEOTIDE SEQUENCE [LARGE SCALE GENOMIC DNA]</scope>
    <source>
        <strain evidence="3 4">DSM 44945</strain>
    </source>
</reference>
<evidence type="ECO:0008006" key="5">
    <source>
        <dbReference type="Google" id="ProtNLM"/>
    </source>
</evidence>
<feature type="region of interest" description="Disordered" evidence="1">
    <location>
        <begin position="29"/>
        <end position="50"/>
    </location>
</feature>
<sequence length="172" mass="19268">MKRVLLLLLAFSFALMSVGCGMLEKMADAGKGKGDQASEESSEEAAEAIEPNKSYKELEFERINWIGGAPPVEQEGGIWVYTKDKHPAGFGNQDWDHEDVLYIQASREYEHQDIVIRKLQVISDDVVKIVVDWEKDIGREAPPRDWATVETGALDGKKFVVEDTSGEKVKLK</sequence>
<evidence type="ECO:0000313" key="3">
    <source>
        <dbReference type="EMBL" id="SFF90412.1"/>
    </source>
</evidence>
<dbReference type="AlphaFoldDB" id="A0A1I2MG12"/>
<proteinExistence type="predicted"/>
<evidence type="ECO:0000313" key="4">
    <source>
        <dbReference type="Proteomes" id="UP000198661"/>
    </source>
</evidence>
<organism evidence="3 4">
    <name type="scientific">Planifilum fulgidum</name>
    <dbReference type="NCBI Taxonomy" id="201973"/>
    <lineage>
        <taxon>Bacteria</taxon>
        <taxon>Bacillati</taxon>
        <taxon>Bacillota</taxon>
        <taxon>Bacilli</taxon>
        <taxon>Bacillales</taxon>
        <taxon>Thermoactinomycetaceae</taxon>
        <taxon>Planifilum</taxon>
    </lineage>
</organism>
<dbReference type="Proteomes" id="UP000198661">
    <property type="component" value="Unassembled WGS sequence"/>
</dbReference>